<dbReference type="InterPro" id="IPR010998">
    <property type="entry name" value="Integrase_recombinase_N"/>
</dbReference>
<protein>
    <submittedName>
        <fullName evidence="5">Transposase</fullName>
    </submittedName>
</protein>
<dbReference type="InterPro" id="IPR025269">
    <property type="entry name" value="SAM-like_dom"/>
</dbReference>
<dbReference type="Pfam" id="PF13102">
    <property type="entry name" value="Phage_int_SAM_5"/>
    <property type="match status" value="1"/>
</dbReference>
<reference evidence="6" key="1">
    <citation type="journal article" date="2019" name="Int. J. Syst. Evol. Microbiol.">
        <title>The Global Catalogue of Microorganisms (GCM) 10K type strain sequencing project: providing services to taxonomists for standard genome sequencing and annotation.</title>
        <authorList>
            <consortium name="The Broad Institute Genomics Platform"/>
            <consortium name="The Broad Institute Genome Sequencing Center for Infectious Disease"/>
            <person name="Wu L."/>
            <person name="Ma J."/>
        </authorList>
    </citation>
    <scope>NUCLEOTIDE SEQUENCE [LARGE SCALE GENOMIC DNA]</scope>
    <source>
        <strain evidence="6">CGMCC 1.12811</strain>
    </source>
</reference>
<evidence type="ECO:0000256" key="1">
    <source>
        <dbReference type="ARBA" id="ARBA00008857"/>
    </source>
</evidence>
<evidence type="ECO:0000256" key="3">
    <source>
        <dbReference type="ARBA" id="ARBA00023172"/>
    </source>
</evidence>
<keyword evidence="3" id="KW-0233">DNA recombination</keyword>
<name>A0ABQ1HSE6_9FLAO</name>
<dbReference type="InterPro" id="IPR013762">
    <property type="entry name" value="Integrase-like_cat_sf"/>
</dbReference>
<dbReference type="Pfam" id="PF00589">
    <property type="entry name" value="Phage_integrase"/>
    <property type="match status" value="1"/>
</dbReference>
<dbReference type="InterPro" id="IPR011010">
    <property type="entry name" value="DNA_brk_join_enz"/>
</dbReference>
<accession>A0ABQ1HSE6</accession>
<keyword evidence="6" id="KW-1185">Reference proteome</keyword>
<evidence type="ECO:0000313" key="5">
    <source>
        <dbReference type="EMBL" id="GGA87661.1"/>
    </source>
</evidence>
<feature type="domain" description="Tyr recombinase" evidence="4">
    <location>
        <begin position="225"/>
        <end position="398"/>
    </location>
</feature>
<sequence length="406" mass="47296">MLKVYFYLKSRKDQEEKESLICARLSYQQQTTALSTGKYISKERWNFTNKLRNVLKLEKEKIIRQSLDLLHLSIDKKFNKIILSGNPVSLKNLKKDLKGIKTPTAISIIDIMETYINYFKKKVSISERSKPSLQKYSRSRDLIRVFIQNEYNKTDIASSKISSSFIYKLESFLKFESSFKNRTGIKNNSVVKYIRMYKTACNFALKMDLINKNPFNVYDGKIIEKDAVYLSQRELNAIQLKKIKLKRLQKIRDIFIFCCYTGYAPIDALSLTADNLITDNNNFSWIMTTRAKTSTSSNVPILPPVQEIIDRYKGMQTGLIPSISNQKMNQYLKELALMCKINKKLTWYTARHTFATTVTLGNGVRIENVSSMMGHSNILQTQHYAKILDRNVKKDMLKLIKKYRDF</sequence>
<gene>
    <name evidence="5" type="ORF">GCM10008015_30390</name>
</gene>
<evidence type="ECO:0000259" key="4">
    <source>
        <dbReference type="PROSITE" id="PS51898"/>
    </source>
</evidence>
<comment type="caution">
    <text evidence="5">The sequence shown here is derived from an EMBL/GenBank/DDBJ whole genome shotgun (WGS) entry which is preliminary data.</text>
</comment>
<comment type="similarity">
    <text evidence="1">Belongs to the 'phage' integrase family.</text>
</comment>
<dbReference type="CDD" id="cd01185">
    <property type="entry name" value="INTN1_C_like"/>
    <property type="match status" value="1"/>
</dbReference>
<evidence type="ECO:0000313" key="6">
    <source>
        <dbReference type="Proteomes" id="UP000658793"/>
    </source>
</evidence>
<dbReference type="Proteomes" id="UP000658793">
    <property type="component" value="Unassembled WGS sequence"/>
</dbReference>
<dbReference type="PANTHER" id="PTHR30349">
    <property type="entry name" value="PHAGE INTEGRASE-RELATED"/>
    <property type="match status" value="1"/>
</dbReference>
<dbReference type="EMBL" id="BMGA01000010">
    <property type="protein sequence ID" value="GGA87661.1"/>
    <property type="molecule type" value="Genomic_DNA"/>
</dbReference>
<evidence type="ECO:0000256" key="2">
    <source>
        <dbReference type="ARBA" id="ARBA00023125"/>
    </source>
</evidence>
<dbReference type="Gene3D" id="1.10.443.10">
    <property type="entry name" value="Intergrase catalytic core"/>
    <property type="match status" value="1"/>
</dbReference>
<dbReference type="PANTHER" id="PTHR30349:SF64">
    <property type="entry name" value="PROPHAGE INTEGRASE INTD-RELATED"/>
    <property type="match status" value="1"/>
</dbReference>
<dbReference type="InterPro" id="IPR002104">
    <property type="entry name" value="Integrase_catalytic"/>
</dbReference>
<dbReference type="PROSITE" id="PS51898">
    <property type="entry name" value="TYR_RECOMBINASE"/>
    <property type="match status" value="1"/>
</dbReference>
<proteinExistence type="inferred from homology"/>
<organism evidence="5 6">
    <name type="scientific">Flavobacterium palustre</name>
    <dbReference type="NCBI Taxonomy" id="1476463"/>
    <lineage>
        <taxon>Bacteria</taxon>
        <taxon>Pseudomonadati</taxon>
        <taxon>Bacteroidota</taxon>
        <taxon>Flavobacteriia</taxon>
        <taxon>Flavobacteriales</taxon>
        <taxon>Flavobacteriaceae</taxon>
        <taxon>Flavobacterium</taxon>
    </lineage>
</organism>
<dbReference type="Gene3D" id="1.10.150.130">
    <property type="match status" value="1"/>
</dbReference>
<keyword evidence="2" id="KW-0238">DNA-binding</keyword>
<dbReference type="SUPFAM" id="SSF56349">
    <property type="entry name" value="DNA breaking-rejoining enzymes"/>
    <property type="match status" value="1"/>
</dbReference>
<dbReference type="InterPro" id="IPR050090">
    <property type="entry name" value="Tyrosine_recombinase_XerCD"/>
</dbReference>
<dbReference type="RefSeq" id="WP_188495558.1">
    <property type="nucleotide sequence ID" value="NZ_BMGA01000010.1"/>
</dbReference>